<evidence type="ECO:0000256" key="2">
    <source>
        <dbReference type="SAM" id="MobiDB-lite"/>
    </source>
</evidence>
<dbReference type="PANTHER" id="PTHR35185">
    <property type="entry name" value="SERINE/THREONINE-RICH PROTEIN ADG2-RELATED"/>
    <property type="match status" value="1"/>
</dbReference>
<comment type="caution">
    <text evidence="5">The sequence shown here is derived from an EMBL/GenBank/DDBJ whole genome shotgun (WGS) entry which is preliminary data.</text>
</comment>
<keyword evidence="1 3" id="KW-0732">Signal</keyword>
<dbReference type="OrthoDB" id="5316007at2759"/>
<feature type="region of interest" description="Disordered" evidence="2">
    <location>
        <begin position="117"/>
        <end position="150"/>
    </location>
</feature>
<dbReference type="InterPro" id="IPR052479">
    <property type="entry name" value="GPI-anchor_Adhesion_Reg"/>
</dbReference>
<keyword evidence="6" id="KW-1185">Reference proteome</keyword>
<evidence type="ECO:0000313" key="5">
    <source>
        <dbReference type="EMBL" id="KAF9076861.1"/>
    </source>
</evidence>
<feature type="chain" id="PRO_5040353029" description="Yeast cell wall synthesis Kre9/Knh1-like N-terminal domain-containing protein" evidence="3">
    <location>
        <begin position="18"/>
        <end position="187"/>
    </location>
</feature>
<name>A0A9P5UF38_9AGAR</name>
<feature type="compositionally biased region" description="Low complexity" evidence="2">
    <location>
        <begin position="139"/>
        <end position="150"/>
    </location>
</feature>
<dbReference type="Proteomes" id="UP000772434">
    <property type="component" value="Unassembled WGS sequence"/>
</dbReference>
<dbReference type="InterPro" id="IPR018466">
    <property type="entry name" value="Kre9/Knh1-like_N"/>
</dbReference>
<gene>
    <name evidence="5" type="ORF">BDP27DRAFT_1312712</name>
</gene>
<reference evidence="5" key="1">
    <citation type="submission" date="2020-11" db="EMBL/GenBank/DDBJ databases">
        <authorList>
            <consortium name="DOE Joint Genome Institute"/>
            <person name="Ahrendt S."/>
            <person name="Riley R."/>
            <person name="Andreopoulos W."/>
            <person name="Labutti K."/>
            <person name="Pangilinan J."/>
            <person name="Ruiz-Duenas F.J."/>
            <person name="Barrasa J.M."/>
            <person name="Sanchez-Garcia M."/>
            <person name="Camarero S."/>
            <person name="Miyauchi S."/>
            <person name="Serrano A."/>
            <person name="Linde D."/>
            <person name="Babiker R."/>
            <person name="Drula E."/>
            <person name="Ayuso-Fernandez I."/>
            <person name="Pacheco R."/>
            <person name="Padilla G."/>
            <person name="Ferreira P."/>
            <person name="Barriuso J."/>
            <person name="Kellner H."/>
            <person name="Castanera R."/>
            <person name="Alfaro M."/>
            <person name="Ramirez L."/>
            <person name="Pisabarro A.G."/>
            <person name="Kuo A."/>
            <person name="Tritt A."/>
            <person name="Lipzen A."/>
            <person name="He G."/>
            <person name="Yan M."/>
            <person name="Ng V."/>
            <person name="Cullen D."/>
            <person name="Martin F."/>
            <person name="Rosso M.-N."/>
            <person name="Henrissat B."/>
            <person name="Hibbett D."/>
            <person name="Martinez A.T."/>
            <person name="Grigoriev I.V."/>
        </authorList>
    </citation>
    <scope>NUCLEOTIDE SEQUENCE</scope>
    <source>
        <strain evidence="5">AH 40177</strain>
    </source>
</reference>
<accession>A0A9P5UF38</accession>
<dbReference type="AlphaFoldDB" id="A0A9P5UF38"/>
<protein>
    <recommendedName>
        <fullName evidence="4">Yeast cell wall synthesis Kre9/Knh1-like N-terminal domain-containing protein</fullName>
    </recommendedName>
</protein>
<organism evidence="5 6">
    <name type="scientific">Rhodocollybia butyracea</name>
    <dbReference type="NCBI Taxonomy" id="206335"/>
    <lineage>
        <taxon>Eukaryota</taxon>
        <taxon>Fungi</taxon>
        <taxon>Dikarya</taxon>
        <taxon>Basidiomycota</taxon>
        <taxon>Agaricomycotina</taxon>
        <taxon>Agaricomycetes</taxon>
        <taxon>Agaricomycetidae</taxon>
        <taxon>Agaricales</taxon>
        <taxon>Marasmiineae</taxon>
        <taxon>Omphalotaceae</taxon>
        <taxon>Rhodocollybia</taxon>
    </lineage>
</organism>
<evidence type="ECO:0000256" key="3">
    <source>
        <dbReference type="SAM" id="SignalP"/>
    </source>
</evidence>
<evidence type="ECO:0000313" key="6">
    <source>
        <dbReference type="Proteomes" id="UP000772434"/>
    </source>
</evidence>
<dbReference type="EMBL" id="JADNRY010000005">
    <property type="protein sequence ID" value="KAF9076861.1"/>
    <property type="molecule type" value="Genomic_DNA"/>
</dbReference>
<dbReference type="PANTHER" id="PTHR35185:SF1">
    <property type="entry name" value="UPF0619 GPI-ANCHORED MEMBRANE PROTEIN C1322.10"/>
    <property type="match status" value="1"/>
</dbReference>
<dbReference type="Pfam" id="PF10342">
    <property type="entry name" value="Kre9_KNH"/>
    <property type="match status" value="1"/>
</dbReference>
<sequence>MRSTLALCLAYVASGYAYSVSSPNAAQGWTNSGPQLLVWTRVDTDPLNFTAVLVNDGSTISPQILAAQVDGTLGNTTLNPPSGGWPAVGGAYRVNLIANTTDSQILAQSNEFNITQANTTSSSSSSTGNATPAPGTTVMGNSAAGTNAGSATDTATTGFATMGSNGAVAVSAQAGLFGVALVAAYLV</sequence>
<feature type="domain" description="Yeast cell wall synthesis Kre9/Knh1-like N-terminal" evidence="4">
    <location>
        <begin position="22"/>
        <end position="114"/>
    </location>
</feature>
<evidence type="ECO:0000259" key="4">
    <source>
        <dbReference type="Pfam" id="PF10342"/>
    </source>
</evidence>
<proteinExistence type="predicted"/>
<evidence type="ECO:0000256" key="1">
    <source>
        <dbReference type="ARBA" id="ARBA00022729"/>
    </source>
</evidence>
<feature type="signal peptide" evidence="3">
    <location>
        <begin position="1"/>
        <end position="17"/>
    </location>
</feature>